<protein>
    <recommendedName>
        <fullName evidence="3">Arrestin-like N-terminal domain-containing protein</fullName>
    </recommendedName>
</protein>
<proteinExistence type="predicted"/>
<evidence type="ECO:0008006" key="3">
    <source>
        <dbReference type="Google" id="ProtNLM"/>
    </source>
</evidence>
<gene>
    <name evidence="1" type="ORF">QCA50_003368</name>
</gene>
<accession>A0AAW0GW42</accession>
<evidence type="ECO:0000313" key="1">
    <source>
        <dbReference type="EMBL" id="KAK7693796.1"/>
    </source>
</evidence>
<reference evidence="1 2" key="1">
    <citation type="submission" date="2022-09" db="EMBL/GenBank/DDBJ databases">
        <authorList>
            <person name="Palmer J.M."/>
        </authorList>
    </citation>
    <scope>NUCLEOTIDE SEQUENCE [LARGE SCALE GENOMIC DNA]</scope>
    <source>
        <strain evidence="1 2">DSM 7382</strain>
    </source>
</reference>
<dbReference type="Proteomes" id="UP001385951">
    <property type="component" value="Unassembled WGS sequence"/>
</dbReference>
<dbReference type="EMBL" id="JASBNA010000003">
    <property type="protein sequence ID" value="KAK7693796.1"/>
    <property type="molecule type" value="Genomic_DNA"/>
</dbReference>
<name>A0AAW0GW42_9APHY</name>
<sequence length="540" mass="59459">MTVSVEIVPFADSLDMYGDPDRSAAYSLSGHVALSLSSTTSIFGYGYARPSQLLLSSLVVTFEGQSEMVAEEIGYSAVRLCSISQECVSGEPVELMTNDVPETSDKPCTWNVVFNLTVPGWLPATDMFGQKSFTGPTGTRYGLHAVAKFQYLPSTAPNSWFSLLCLPLRFTSQTAKAPRVAIALNRFISPSSFASTSSSLFPTTNYAVTVQSEESIGDPSPSIPTEILSKLRVVVSIPEQVGTEEEMIPLSIRMRTEGLSESECKRLRAEEFLLALDQTEKYRSVPLSAYSARYPLPPRNQQPPNMPLLDPNPMQTIYEMGLSACPPPRQVLSRTFSLLPTEHSRRFVLAGDGYIFDGDSNTTDVTWYSLSTNIAVAKERETTDEKDWKQMRALRESGHSPFFSVQHQLSLSLKCTYDLSEGENPERATRHLSFNLPIRFVRTPPVISRGHSPSSSCCPSLLSLADTCSEPPTPTSDFLHPSLPYTNALPAYSQLFESNGDRKIDYSIPLPLYTPRPSADEKCQASSGQLEDISLRGAMV</sequence>
<organism evidence="1 2">
    <name type="scientific">Cerrena zonata</name>
    <dbReference type="NCBI Taxonomy" id="2478898"/>
    <lineage>
        <taxon>Eukaryota</taxon>
        <taxon>Fungi</taxon>
        <taxon>Dikarya</taxon>
        <taxon>Basidiomycota</taxon>
        <taxon>Agaricomycotina</taxon>
        <taxon>Agaricomycetes</taxon>
        <taxon>Polyporales</taxon>
        <taxon>Cerrenaceae</taxon>
        <taxon>Cerrena</taxon>
    </lineage>
</organism>
<evidence type="ECO:0000313" key="2">
    <source>
        <dbReference type="Proteomes" id="UP001385951"/>
    </source>
</evidence>
<comment type="caution">
    <text evidence="1">The sequence shown here is derived from an EMBL/GenBank/DDBJ whole genome shotgun (WGS) entry which is preliminary data.</text>
</comment>
<keyword evidence="2" id="KW-1185">Reference proteome</keyword>
<dbReference type="AlphaFoldDB" id="A0AAW0GW42"/>